<dbReference type="OrthoDB" id="7391866at2"/>
<evidence type="ECO:0000313" key="2">
    <source>
        <dbReference type="EMBL" id="MXO88656.1"/>
    </source>
</evidence>
<dbReference type="EMBL" id="WTYY01000003">
    <property type="protein sequence ID" value="MXO88656.1"/>
    <property type="molecule type" value="Genomic_DNA"/>
</dbReference>
<name>A0A844ZNL7_9SPHN</name>
<evidence type="ECO:0000313" key="3">
    <source>
        <dbReference type="Proteomes" id="UP000435243"/>
    </source>
</evidence>
<keyword evidence="1" id="KW-0812">Transmembrane</keyword>
<dbReference type="Proteomes" id="UP000435243">
    <property type="component" value="Unassembled WGS sequence"/>
</dbReference>
<reference evidence="2 3" key="1">
    <citation type="submission" date="2019-12" db="EMBL/GenBank/DDBJ databases">
        <title>Genomic-based taxomic classification of the family Erythrobacteraceae.</title>
        <authorList>
            <person name="Xu L."/>
        </authorList>
    </citation>
    <scope>NUCLEOTIDE SEQUENCE [LARGE SCALE GENOMIC DNA]</scope>
    <source>
        <strain evidence="2 3">JCM 16339</strain>
    </source>
</reference>
<sequence>MATAKTRHKGWLSYLFVGVLAVGGGAYFYHGTIAGYGAAGTAYGAKNACSCRYLAGRGLDSCEEDFVPGMEAVFLSDDEDERAVTAYIPLIASNTARYREGFGCVLDGWDGA</sequence>
<protein>
    <recommendedName>
        <fullName evidence="4">Amidase</fullName>
    </recommendedName>
</protein>
<keyword evidence="3" id="KW-1185">Reference proteome</keyword>
<keyword evidence="1" id="KW-1133">Transmembrane helix</keyword>
<gene>
    <name evidence="2" type="ORF">GRI32_07865</name>
</gene>
<evidence type="ECO:0000256" key="1">
    <source>
        <dbReference type="SAM" id="Phobius"/>
    </source>
</evidence>
<feature type="transmembrane region" description="Helical" evidence="1">
    <location>
        <begin position="12"/>
        <end position="29"/>
    </location>
</feature>
<keyword evidence="1" id="KW-0472">Membrane</keyword>
<accession>A0A844ZNL7</accession>
<organism evidence="2 3">
    <name type="scientific">Alteraurantiacibacter aestuarii</name>
    <dbReference type="NCBI Taxonomy" id="650004"/>
    <lineage>
        <taxon>Bacteria</taxon>
        <taxon>Pseudomonadati</taxon>
        <taxon>Pseudomonadota</taxon>
        <taxon>Alphaproteobacteria</taxon>
        <taxon>Sphingomonadales</taxon>
        <taxon>Erythrobacteraceae</taxon>
        <taxon>Alteraurantiacibacter</taxon>
    </lineage>
</organism>
<dbReference type="RefSeq" id="WP_160590887.1">
    <property type="nucleotide sequence ID" value="NZ_BAAAFP010000001.1"/>
</dbReference>
<comment type="caution">
    <text evidence="2">The sequence shown here is derived from an EMBL/GenBank/DDBJ whole genome shotgun (WGS) entry which is preliminary data.</text>
</comment>
<evidence type="ECO:0008006" key="4">
    <source>
        <dbReference type="Google" id="ProtNLM"/>
    </source>
</evidence>
<dbReference type="AlphaFoldDB" id="A0A844ZNL7"/>
<proteinExistence type="predicted"/>